<evidence type="ECO:0000313" key="2">
    <source>
        <dbReference type="EMBL" id="MZQ90779.1"/>
    </source>
</evidence>
<proteinExistence type="predicted"/>
<dbReference type="Proteomes" id="UP000477083">
    <property type="component" value="Unassembled WGS sequence"/>
</dbReference>
<keyword evidence="3" id="KW-1185">Reference proteome</keyword>
<sequence>MDTDDTPKTLPEAENAPVPEAAPQPTPELRFLTEPDARFLISHLASIDHVTVRVLGEHPDAGPEVTAFLRASGYEVRQETLGRMVPPPLTRFALRYQGKTATLTVAPAVPS</sequence>
<gene>
    <name evidence="2" type="ORF">GS660_16930</name>
</gene>
<accession>A0A6L8VN20</accession>
<dbReference type="OrthoDB" id="7868994at2"/>
<dbReference type="EMBL" id="WWNR01000012">
    <property type="protein sequence ID" value="MZQ90779.1"/>
    <property type="molecule type" value="Genomic_DNA"/>
</dbReference>
<protein>
    <submittedName>
        <fullName evidence="2">Uncharacterized protein</fullName>
    </submittedName>
</protein>
<dbReference type="AlphaFoldDB" id="A0A6L8VN20"/>
<evidence type="ECO:0000256" key="1">
    <source>
        <dbReference type="SAM" id="MobiDB-lite"/>
    </source>
</evidence>
<reference evidence="2 3" key="1">
    <citation type="submission" date="2020-01" db="EMBL/GenBank/DDBJ databases">
        <title>Frigidibacter albus SP32T (=CGMCC 1.13995T).</title>
        <authorList>
            <person name="Liao X."/>
        </authorList>
    </citation>
    <scope>NUCLEOTIDE SEQUENCE [LARGE SCALE GENOMIC DNA]</scope>
    <source>
        <strain evidence="2 3">SP32</strain>
    </source>
</reference>
<dbReference type="RefSeq" id="WP_161348162.1">
    <property type="nucleotide sequence ID" value="NZ_BMGW01000012.1"/>
</dbReference>
<organism evidence="2 3">
    <name type="scientific">Frigidibacter albus</name>
    <dbReference type="NCBI Taxonomy" id="1465486"/>
    <lineage>
        <taxon>Bacteria</taxon>
        <taxon>Pseudomonadati</taxon>
        <taxon>Pseudomonadota</taxon>
        <taxon>Alphaproteobacteria</taxon>
        <taxon>Rhodobacterales</taxon>
        <taxon>Paracoccaceae</taxon>
        <taxon>Frigidibacter</taxon>
    </lineage>
</organism>
<evidence type="ECO:0000313" key="3">
    <source>
        <dbReference type="Proteomes" id="UP000477083"/>
    </source>
</evidence>
<feature type="region of interest" description="Disordered" evidence="1">
    <location>
        <begin position="1"/>
        <end position="27"/>
    </location>
</feature>
<name>A0A6L8VN20_9RHOB</name>
<comment type="caution">
    <text evidence="2">The sequence shown here is derived from an EMBL/GenBank/DDBJ whole genome shotgun (WGS) entry which is preliminary data.</text>
</comment>